<protein>
    <submittedName>
        <fullName evidence="1">Uncharacterized protein</fullName>
    </submittedName>
</protein>
<dbReference type="EMBL" id="CP013234">
    <property type="protein sequence ID" value="AMP07664.1"/>
    <property type="molecule type" value="Genomic_DNA"/>
</dbReference>
<proteinExistence type="predicted"/>
<evidence type="ECO:0000313" key="1">
    <source>
        <dbReference type="EMBL" id="AMP07664.1"/>
    </source>
</evidence>
<sequence>MFKEACRDLSDSDLEDLKNATFSAMEDLIEQAGTYLNEKKYLAAVLA</sequence>
<reference evidence="1 2" key="1">
    <citation type="submission" date="2015-11" db="EMBL/GenBank/DDBJ databases">
        <title>Exploring the genomic traits of fungus-feeding bacterial genus Collimonas.</title>
        <authorList>
            <person name="Song C."/>
            <person name="Schmidt R."/>
            <person name="de Jager V."/>
            <person name="Krzyzanowska D."/>
            <person name="Jongedijk E."/>
            <person name="Cankar K."/>
            <person name="Beekwilder J."/>
            <person name="van Veen A."/>
            <person name="de Boer W."/>
            <person name="van Veen J.A."/>
            <person name="Garbeva P."/>
        </authorList>
    </citation>
    <scope>NUCLEOTIDE SEQUENCE [LARGE SCALE GENOMIC DNA]</scope>
    <source>
        <strain evidence="1 2">Ter91</strain>
    </source>
</reference>
<dbReference type="AlphaFoldDB" id="A0A127QCB1"/>
<evidence type="ECO:0000313" key="2">
    <source>
        <dbReference type="Proteomes" id="UP000074561"/>
    </source>
</evidence>
<accession>A0A127QCB1</accession>
<name>A0A127QCB1_9BURK</name>
<gene>
    <name evidence="1" type="ORF">CPter91_5378</name>
</gene>
<organism evidence="1 2">
    <name type="scientific">Collimonas pratensis</name>
    <dbReference type="NCBI Taxonomy" id="279113"/>
    <lineage>
        <taxon>Bacteria</taxon>
        <taxon>Pseudomonadati</taxon>
        <taxon>Pseudomonadota</taxon>
        <taxon>Betaproteobacteria</taxon>
        <taxon>Burkholderiales</taxon>
        <taxon>Oxalobacteraceae</taxon>
        <taxon>Collimonas</taxon>
    </lineage>
</organism>
<dbReference type="Proteomes" id="UP000074561">
    <property type="component" value="Chromosome"/>
</dbReference>
<dbReference type="PATRIC" id="fig|279113.9.peg.5339"/>
<dbReference type="KEGG" id="cpra:CPter91_5378"/>